<dbReference type="PROSITE" id="PS00065">
    <property type="entry name" value="D_2_HYDROXYACID_DH_1"/>
    <property type="match status" value="1"/>
</dbReference>
<gene>
    <name evidence="7" type="ORF">IAB73_02680</name>
</gene>
<name>A0A9D0Z9K7_9FIRM</name>
<keyword evidence="2 4" id="KW-0560">Oxidoreductase</keyword>
<keyword evidence="3" id="KW-0520">NAD</keyword>
<evidence type="ECO:0000313" key="8">
    <source>
        <dbReference type="Proteomes" id="UP000886887"/>
    </source>
</evidence>
<dbReference type="InterPro" id="IPR006140">
    <property type="entry name" value="D-isomer_DH_NAD-bd"/>
</dbReference>
<dbReference type="CDD" id="cd12162">
    <property type="entry name" value="2-Hacid_dh_4"/>
    <property type="match status" value="1"/>
</dbReference>
<dbReference type="SUPFAM" id="SSF52283">
    <property type="entry name" value="Formate/glycerate dehydrogenase catalytic domain-like"/>
    <property type="match status" value="1"/>
</dbReference>
<reference evidence="7" key="1">
    <citation type="submission" date="2020-10" db="EMBL/GenBank/DDBJ databases">
        <authorList>
            <person name="Gilroy R."/>
        </authorList>
    </citation>
    <scope>NUCLEOTIDE SEQUENCE</scope>
    <source>
        <strain evidence="7">ChiSxjej2B14-6234</strain>
    </source>
</reference>
<dbReference type="PROSITE" id="PS00671">
    <property type="entry name" value="D_2_HYDROXYACID_DH_3"/>
    <property type="match status" value="1"/>
</dbReference>
<evidence type="ECO:0000256" key="3">
    <source>
        <dbReference type="ARBA" id="ARBA00023027"/>
    </source>
</evidence>
<proteinExistence type="inferred from homology"/>
<dbReference type="InterPro" id="IPR050418">
    <property type="entry name" value="D-iso_2-hydroxyacid_DH_PdxB"/>
</dbReference>
<dbReference type="Proteomes" id="UP000886887">
    <property type="component" value="Unassembled WGS sequence"/>
</dbReference>
<dbReference type="InterPro" id="IPR006139">
    <property type="entry name" value="D-isomer_2_OHA_DH_cat_dom"/>
</dbReference>
<dbReference type="SUPFAM" id="SSF51735">
    <property type="entry name" value="NAD(P)-binding Rossmann-fold domains"/>
    <property type="match status" value="1"/>
</dbReference>
<feature type="domain" description="D-isomer specific 2-hydroxyacid dehydrogenase catalytic" evidence="5">
    <location>
        <begin position="20"/>
        <end position="311"/>
    </location>
</feature>
<dbReference type="AlphaFoldDB" id="A0A9D0Z9K7"/>
<protein>
    <submittedName>
        <fullName evidence="7">D-2-hydroxyacid dehydrogenase</fullName>
    </submittedName>
</protein>
<evidence type="ECO:0000256" key="4">
    <source>
        <dbReference type="RuleBase" id="RU003719"/>
    </source>
</evidence>
<dbReference type="InterPro" id="IPR029752">
    <property type="entry name" value="D-isomer_DH_CS1"/>
</dbReference>
<organism evidence="7 8">
    <name type="scientific">Candidatus Onthenecus intestinigallinarum</name>
    <dbReference type="NCBI Taxonomy" id="2840875"/>
    <lineage>
        <taxon>Bacteria</taxon>
        <taxon>Bacillati</taxon>
        <taxon>Bacillota</taxon>
        <taxon>Clostridia</taxon>
        <taxon>Eubacteriales</taxon>
        <taxon>Candidatus Onthenecus</taxon>
    </lineage>
</organism>
<dbReference type="InterPro" id="IPR036291">
    <property type="entry name" value="NAD(P)-bd_dom_sf"/>
</dbReference>
<dbReference type="GO" id="GO:0051287">
    <property type="term" value="F:NAD binding"/>
    <property type="evidence" value="ECO:0007669"/>
    <property type="project" value="InterPro"/>
</dbReference>
<accession>A0A9D0Z9K7</accession>
<dbReference type="PANTHER" id="PTHR43761:SF1">
    <property type="entry name" value="D-ISOMER SPECIFIC 2-HYDROXYACID DEHYDROGENASE CATALYTIC DOMAIN-CONTAINING PROTEIN-RELATED"/>
    <property type="match status" value="1"/>
</dbReference>
<evidence type="ECO:0000259" key="6">
    <source>
        <dbReference type="Pfam" id="PF02826"/>
    </source>
</evidence>
<evidence type="ECO:0000313" key="7">
    <source>
        <dbReference type="EMBL" id="HIQ71101.1"/>
    </source>
</evidence>
<dbReference type="Pfam" id="PF02826">
    <property type="entry name" value="2-Hacid_dh_C"/>
    <property type="match status" value="1"/>
</dbReference>
<evidence type="ECO:0000256" key="2">
    <source>
        <dbReference type="ARBA" id="ARBA00023002"/>
    </source>
</evidence>
<dbReference type="InterPro" id="IPR029753">
    <property type="entry name" value="D-isomer_DH_CS"/>
</dbReference>
<dbReference type="GO" id="GO:0016616">
    <property type="term" value="F:oxidoreductase activity, acting on the CH-OH group of donors, NAD or NADP as acceptor"/>
    <property type="evidence" value="ECO:0007669"/>
    <property type="project" value="InterPro"/>
</dbReference>
<comment type="caution">
    <text evidence="7">The sequence shown here is derived from an EMBL/GenBank/DDBJ whole genome shotgun (WGS) entry which is preliminary data.</text>
</comment>
<evidence type="ECO:0000256" key="1">
    <source>
        <dbReference type="ARBA" id="ARBA00005854"/>
    </source>
</evidence>
<comment type="similarity">
    <text evidence="1 4">Belongs to the D-isomer specific 2-hydroxyacid dehydrogenase family.</text>
</comment>
<dbReference type="Gene3D" id="3.40.50.720">
    <property type="entry name" value="NAD(P)-binding Rossmann-like Domain"/>
    <property type="match status" value="2"/>
</dbReference>
<dbReference type="FunFam" id="3.40.50.720:FF:000203">
    <property type="entry name" value="D-3-phosphoglycerate dehydrogenase (SerA)"/>
    <property type="match status" value="1"/>
</dbReference>
<dbReference type="EMBL" id="DVFJ01000008">
    <property type="protein sequence ID" value="HIQ71101.1"/>
    <property type="molecule type" value="Genomic_DNA"/>
</dbReference>
<dbReference type="Pfam" id="PF00389">
    <property type="entry name" value="2-Hacid_dh"/>
    <property type="match status" value="1"/>
</dbReference>
<reference evidence="7" key="2">
    <citation type="journal article" date="2021" name="PeerJ">
        <title>Extensive microbial diversity within the chicken gut microbiome revealed by metagenomics and culture.</title>
        <authorList>
            <person name="Gilroy R."/>
            <person name="Ravi A."/>
            <person name="Getino M."/>
            <person name="Pursley I."/>
            <person name="Horton D.L."/>
            <person name="Alikhan N.F."/>
            <person name="Baker D."/>
            <person name="Gharbi K."/>
            <person name="Hall N."/>
            <person name="Watson M."/>
            <person name="Adriaenssens E.M."/>
            <person name="Foster-Nyarko E."/>
            <person name="Jarju S."/>
            <person name="Secka A."/>
            <person name="Antonio M."/>
            <person name="Oren A."/>
            <person name="Chaudhuri R.R."/>
            <person name="La Ragione R."/>
            <person name="Hildebrand F."/>
            <person name="Pallen M.J."/>
        </authorList>
    </citation>
    <scope>NUCLEOTIDE SEQUENCE</scope>
    <source>
        <strain evidence="7">ChiSxjej2B14-6234</strain>
    </source>
</reference>
<dbReference type="PANTHER" id="PTHR43761">
    <property type="entry name" value="D-ISOMER SPECIFIC 2-HYDROXYACID DEHYDROGENASE FAMILY PROTEIN (AFU_ORTHOLOGUE AFUA_1G13630)"/>
    <property type="match status" value="1"/>
</dbReference>
<sequence length="312" mass="34342">MKIVVLDGYTENPGDLSWGPLQELGELTVYDRTPPEAVLERIGDAEAIYTNKTVLSRELIQAMPSVRFIGVLATGYNVVDVQAARERGIVVCNIPTYGTDAVAQYVFALLLELCHRVAHHAQAVQEGRWTACPDFCFWDYPLIELSGKTMGIVGYGRIGQRTAQIARAFGMQVLAYDAFVQAEECVPLDELLERSDVVSLHCPLFPETKHIIRGETIARMKDGAILINTSRGPLVDEAALREALTSGKLYGAAVDVVSTEPVQPDNPLLGLENCLITPHIAWAPRESRQRLMDIAVENLRCFLRGAPQNIVG</sequence>
<feature type="domain" description="D-isomer specific 2-hydroxyacid dehydrogenase NAD-binding" evidence="6">
    <location>
        <begin position="107"/>
        <end position="281"/>
    </location>
</feature>
<evidence type="ECO:0000259" key="5">
    <source>
        <dbReference type="Pfam" id="PF00389"/>
    </source>
</evidence>